<dbReference type="SMART" id="SM00387">
    <property type="entry name" value="HATPase_c"/>
    <property type="match status" value="1"/>
</dbReference>
<keyword evidence="5" id="KW-0597">Phosphoprotein</keyword>
<evidence type="ECO:0000256" key="6">
    <source>
        <dbReference type="ARBA" id="ARBA00022679"/>
    </source>
</evidence>
<dbReference type="InterPro" id="IPR003660">
    <property type="entry name" value="HAMP_dom"/>
</dbReference>
<evidence type="ECO:0000256" key="3">
    <source>
        <dbReference type="ARBA" id="ARBA00012438"/>
    </source>
</evidence>
<keyword evidence="6 15" id="KW-0808">Transferase</keyword>
<feature type="domain" description="HAMP" evidence="14">
    <location>
        <begin position="311"/>
        <end position="363"/>
    </location>
</feature>
<evidence type="ECO:0000256" key="5">
    <source>
        <dbReference type="ARBA" id="ARBA00022553"/>
    </source>
</evidence>
<comment type="subcellular location">
    <subcellularLocation>
        <location evidence="2">Cell membrane</location>
        <topology evidence="2">Multi-pass membrane protein</topology>
    </subcellularLocation>
</comment>
<dbReference type="InterPro" id="IPR050640">
    <property type="entry name" value="Bact_2-comp_sensor_kinase"/>
</dbReference>
<evidence type="ECO:0000256" key="4">
    <source>
        <dbReference type="ARBA" id="ARBA00022475"/>
    </source>
</evidence>
<dbReference type="InterPro" id="IPR010559">
    <property type="entry name" value="Sig_transdc_His_kin_internal"/>
</dbReference>
<dbReference type="PROSITE" id="PS50885">
    <property type="entry name" value="HAMP"/>
    <property type="match status" value="1"/>
</dbReference>
<dbReference type="Gene3D" id="3.30.565.10">
    <property type="entry name" value="Histidine kinase-like ATPase, C-terminal domain"/>
    <property type="match status" value="1"/>
</dbReference>
<feature type="domain" description="Histidine kinase" evidence="13">
    <location>
        <begin position="473"/>
        <end position="581"/>
    </location>
</feature>
<keyword evidence="7" id="KW-0547">Nucleotide-binding</keyword>
<evidence type="ECO:0000256" key="8">
    <source>
        <dbReference type="ARBA" id="ARBA00022777"/>
    </source>
</evidence>
<comment type="caution">
    <text evidence="15">The sequence shown here is derived from an EMBL/GenBank/DDBJ whole genome shotgun (WGS) entry which is preliminary data.</text>
</comment>
<dbReference type="InterPro" id="IPR005467">
    <property type="entry name" value="His_kinase_dom"/>
</dbReference>
<organism evidence="15 16">
    <name type="scientific">Cohnella hongkongensis</name>
    <dbReference type="NCBI Taxonomy" id="178337"/>
    <lineage>
        <taxon>Bacteria</taxon>
        <taxon>Bacillati</taxon>
        <taxon>Bacillota</taxon>
        <taxon>Bacilli</taxon>
        <taxon>Bacillales</taxon>
        <taxon>Paenibacillaceae</taxon>
        <taxon>Cohnella</taxon>
    </lineage>
</organism>
<dbReference type="Pfam" id="PF00672">
    <property type="entry name" value="HAMP"/>
    <property type="match status" value="1"/>
</dbReference>
<name>A0ABV9FBG8_9BACL</name>
<dbReference type="EC" id="2.7.13.3" evidence="3"/>
<feature type="transmembrane region" description="Helical" evidence="12">
    <location>
        <begin position="7"/>
        <end position="28"/>
    </location>
</feature>
<dbReference type="EMBL" id="JBHSEP010000002">
    <property type="protein sequence ID" value="MFC4597549.1"/>
    <property type="molecule type" value="Genomic_DNA"/>
</dbReference>
<evidence type="ECO:0000256" key="9">
    <source>
        <dbReference type="ARBA" id="ARBA00022840"/>
    </source>
</evidence>
<evidence type="ECO:0000256" key="11">
    <source>
        <dbReference type="ARBA" id="ARBA00023136"/>
    </source>
</evidence>
<keyword evidence="12" id="KW-1133">Transmembrane helix</keyword>
<sequence>MIRRLLATYLFFIVIPLAAVTGIGYSLYKNGMENQVARSIDGTVKLLHKEAEDYFDNYVRLAGSVMLDEKVAGTTYSVIDILGRRKPEDALSASFEAYDQAQKIQFILNNLLNKGGGALNTVYLYTDGGERFYSNRTRHEPYSPDTLAEFADRLRESGREWIFVQDDASANRESVYLVRRIGQPFTHAYLGCIVMEIHLSELADTIRMGQVPEQSVYVLWNGTRPVYDPEGNWADTGIAVEIRDGRMQVTAPEEHRYLLSSATAAESEWTVVSLLPQNRLSSGIDQVRNWIMAAAGLSILFSIAIAYGMAVGIANPVKRVRNAMRKFEAQLLSTRVTVQGRDEVAELAVGFNHMAERLQSLIDQVYRAEIAEKDAQLRALQAQIHPHFLHNTLESIRMLAEIRGASDVGEMTRALGVLFRAATEYSTLIPVEVEWNLVRQYLLIQEYRFDGTLTVDARIEPEVRNVLVPKLTLQPIVENCIQHGLMPRRAPREGTIRLRAYRESEFAIVEVTDDGAGMSAEALRELDARLQSDEAAADGESVGLTNVHRRIRLQCGREYGLSVTSAPNVGTRIVIRLPMDKERGDSGDEYSDRR</sequence>
<dbReference type="PANTHER" id="PTHR34220:SF7">
    <property type="entry name" value="SENSOR HISTIDINE KINASE YPDA"/>
    <property type="match status" value="1"/>
</dbReference>
<keyword evidence="8 15" id="KW-0418">Kinase</keyword>
<dbReference type="CDD" id="cd06225">
    <property type="entry name" value="HAMP"/>
    <property type="match status" value="1"/>
</dbReference>
<reference evidence="16" key="1">
    <citation type="journal article" date="2019" name="Int. J. Syst. Evol. Microbiol.">
        <title>The Global Catalogue of Microorganisms (GCM) 10K type strain sequencing project: providing services to taxonomists for standard genome sequencing and annotation.</title>
        <authorList>
            <consortium name="The Broad Institute Genomics Platform"/>
            <consortium name="The Broad Institute Genome Sequencing Center for Infectious Disease"/>
            <person name="Wu L."/>
            <person name="Ma J."/>
        </authorList>
    </citation>
    <scope>NUCLEOTIDE SEQUENCE [LARGE SCALE GENOMIC DNA]</scope>
    <source>
        <strain evidence="16">CCUG 49571</strain>
    </source>
</reference>
<dbReference type="SUPFAM" id="SSF158472">
    <property type="entry name" value="HAMP domain-like"/>
    <property type="match status" value="1"/>
</dbReference>
<keyword evidence="11 12" id="KW-0472">Membrane</keyword>
<dbReference type="Gene3D" id="6.10.340.10">
    <property type="match status" value="1"/>
</dbReference>
<dbReference type="RefSeq" id="WP_378092855.1">
    <property type="nucleotide sequence ID" value="NZ_JBHSEP010000002.1"/>
</dbReference>
<evidence type="ECO:0000256" key="2">
    <source>
        <dbReference type="ARBA" id="ARBA00004651"/>
    </source>
</evidence>
<keyword evidence="9" id="KW-0067">ATP-binding</keyword>
<dbReference type="Pfam" id="PF06580">
    <property type="entry name" value="His_kinase"/>
    <property type="match status" value="1"/>
</dbReference>
<dbReference type="SMART" id="SM00304">
    <property type="entry name" value="HAMP"/>
    <property type="match status" value="1"/>
</dbReference>
<dbReference type="PROSITE" id="PS50109">
    <property type="entry name" value="HIS_KIN"/>
    <property type="match status" value="1"/>
</dbReference>
<dbReference type="PRINTS" id="PR00344">
    <property type="entry name" value="BCTRLSENSOR"/>
</dbReference>
<evidence type="ECO:0000256" key="1">
    <source>
        <dbReference type="ARBA" id="ARBA00000085"/>
    </source>
</evidence>
<gene>
    <name evidence="15" type="ORF">ACFO3S_04815</name>
</gene>
<dbReference type="InterPro" id="IPR036890">
    <property type="entry name" value="HATPase_C_sf"/>
</dbReference>
<comment type="catalytic activity">
    <reaction evidence="1">
        <text>ATP + protein L-histidine = ADP + protein N-phospho-L-histidine.</text>
        <dbReference type="EC" id="2.7.13.3"/>
    </reaction>
</comment>
<feature type="transmembrane region" description="Helical" evidence="12">
    <location>
        <begin position="290"/>
        <end position="317"/>
    </location>
</feature>
<evidence type="ECO:0000256" key="12">
    <source>
        <dbReference type="SAM" id="Phobius"/>
    </source>
</evidence>
<keyword evidence="16" id="KW-1185">Reference proteome</keyword>
<evidence type="ECO:0000256" key="10">
    <source>
        <dbReference type="ARBA" id="ARBA00023012"/>
    </source>
</evidence>
<keyword evidence="12" id="KW-0812">Transmembrane</keyword>
<accession>A0ABV9FBG8</accession>
<dbReference type="InterPro" id="IPR003594">
    <property type="entry name" value="HATPase_dom"/>
</dbReference>
<dbReference type="SUPFAM" id="SSF55874">
    <property type="entry name" value="ATPase domain of HSP90 chaperone/DNA topoisomerase II/histidine kinase"/>
    <property type="match status" value="1"/>
</dbReference>
<evidence type="ECO:0000259" key="14">
    <source>
        <dbReference type="PROSITE" id="PS50885"/>
    </source>
</evidence>
<dbReference type="Proteomes" id="UP001596028">
    <property type="component" value="Unassembled WGS sequence"/>
</dbReference>
<dbReference type="Pfam" id="PF02518">
    <property type="entry name" value="HATPase_c"/>
    <property type="match status" value="1"/>
</dbReference>
<proteinExistence type="predicted"/>
<evidence type="ECO:0000256" key="7">
    <source>
        <dbReference type="ARBA" id="ARBA00022741"/>
    </source>
</evidence>
<keyword evidence="10" id="KW-0902">Two-component regulatory system</keyword>
<dbReference type="PANTHER" id="PTHR34220">
    <property type="entry name" value="SENSOR HISTIDINE KINASE YPDA"/>
    <property type="match status" value="1"/>
</dbReference>
<evidence type="ECO:0000313" key="15">
    <source>
        <dbReference type="EMBL" id="MFC4597549.1"/>
    </source>
</evidence>
<protein>
    <recommendedName>
        <fullName evidence="3">histidine kinase</fullName>
        <ecNumber evidence="3">2.7.13.3</ecNumber>
    </recommendedName>
</protein>
<evidence type="ECO:0000313" key="16">
    <source>
        <dbReference type="Proteomes" id="UP001596028"/>
    </source>
</evidence>
<evidence type="ECO:0000259" key="13">
    <source>
        <dbReference type="PROSITE" id="PS50109"/>
    </source>
</evidence>
<keyword evidence="4" id="KW-1003">Cell membrane</keyword>
<dbReference type="GO" id="GO:0004673">
    <property type="term" value="F:protein histidine kinase activity"/>
    <property type="evidence" value="ECO:0007669"/>
    <property type="project" value="UniProtKB-EC"/>
</dbReference>
<dbReference type="InterPro" id="IPR004358">
    <property type="entry name" value="Sig_transdc_His_kin-like_C"/>
</dbReference>